<keyword evidence="4" id="KW-1185">Reference proteome</keyword>
<feature type="region of interest" description="Disordered" evidence="1">
    <location>
        <begin position="250"/>
        <end position="270"/>
    </location>
</feature>
<dbReference type="PANTHER" id="PTHR35043">
    <property type="entry name" value="TRANSCRIPTION FACTOR DOMAIN-CONTAINING PROTEIN"/>
    <property type="match status" value="1"/>
</dbReference>
<dbReference type="EMBL" id="JARJCM010000006">
    <property type="protein sequence ID" value="KAJ7044722.1"/>
    <property type="molecule type" value="Genomic_DNA"/>
</dbReference>
<feature type="compositionally biased region" description="Polar residues" evidence="1">
    <location>
        <begin position="253"/>
        <end position="270"/>
    </location>
</feature>
<evidence type="ECO:0000313" key="3">
    <source>
        <dbReference type="EMBL" id="KAJ7044722.1"/>
    </source>
</evidence>
<evidence type="ECO:0000256" key="2">
    <source>
        <dbReference type="SAM" id="Phobius"/>
    </source>
</evidence>
<dbReference type="Proteomes" id="UP001218188">
    <property type="component" value="Unassembled WGS sequence"/>
</dbReference>
<name>A0AAD6XCD2_9AGAR</name>
<dbReference type="AlphaFoldDB" id="A0AAD6XCD2"/>
<comment type="caution">
    <text evidence="3">The sequence shown here is derived from an EMBL/GenBank/DDBJ whole genome shotgun (WGS) entry which is preliminary data.</text>
</comment>
<accession>A0AAD6XCD2</accession>
<proteinExistence type="predicted"/>
<protein>
    <submittedName>
        <fullName evidence="3">Uncharacterized protein</fullName>
    </submittedName>
</protein>
<dbReference type="PANTHER" id="PTHR35043:SF7">
    <property type="entry name" value="TRANSCRIPTION FACTOR DOMAIN-CONTAINING PROTEIN"/>
    <property type="match status" value="1"/>
</dbReference>
<gene>
    <name evidence="3" type="ORF">C8F04DRAFT_1351094</name>
</gene>
<reference evidence="3" key="1">
    <citation type="submission" date="2023-03" db="EMBL/GenBank/DDBJ databases">
        <title>Massive genome expansion in bonnet fungi (Mycena s.s.) driven by repeated elements and novel gene families across ecological guilds.</title>
        <authorList>
            <consortium name="Lawrence Berkeley National Laboratory"/>
            <person name="Harder C.B."/>
            <person name="Miyauchi S."/>
            <person name="Viragh M."/>
            <person name="Kuo A."/>
            <person name="Thoen E."/>
            <person name="Andreopoulos B."/>
            <person name="Lu D."/>
            <person name="Skrede I."/>
            <person name="Drula E."/>
            <person name="Henrissat B."/>
            <person name="Morin E."/>
            <person name="Kohler A."/>
            <person name="Barry K."/>
            <person name="LaButti K."/>
            <person name="Morin E."/>
            <person name="Salamov A."/>
            <person name="Lipzen A."/>
            <person name="Mereny Z."/>
            <person name="Hegedus B."/>
            <person name="Baldrian P."/>
            <person name="Stursova M."/>
            <person name="Weitz H."/>
            <person name="Taylor A."/>
            <person name="Grigoriev I.V."/>
            <person name="Nagy L.G."/>
            <person name="Martin F."/>
            <person name="Kauserud H."/>
        </authorList>
    </citation>
    <scope>NUCLEOTIDE SEQUENCE</scope>
    <source>
        <strain evidence="3">CBHHK200</strain>
    </source>
</reference>
<keyword evidence="2" id="KW-0472">Membrane</keyword>
<keyword evidence="2" id="KW-1133">Transmembrane helix</keyword>
<feature type="transmembrane region" description="Helical" evidence="2">
    <location>
        <begin position="220"/>
        <end position="239"/>
    </location>
</feature>
<organism evidence="3 4">
    <name type="scientific">Mycena alexandri</name>
    <dbReference type="NCBI Taxonomy" id="1745969"/>
    <lineage>
        <taxon>Eukaryota</taxon>
        <taxon>Fungi</taxon>
        <taxon>Dikarya</taxon>
        <taxon>Basidiomycota</taxon>
        <taxon>Agaricomycotina</taxon>
        <taxon>Agaricomycetes</taxon>
        <taxon>Agaricomycetidae</taxon>
        <taxon>Agaricales</taxon>
        <taxon>Marasmiineae</taxon>
        <taxon>Mycenaceae</taxon>
        <taxon>Mycena</taxon>
    </lineage>
</organism>
<keyword evidence="2" id="KW-0812">Transmembrane</keyword>
<evidence type="ECO:0000313" key="4">
    <source>
        <dbReference type="Proteomes" id="UP001218188"/>
    </source>
</evidence>
<evidence type="ECO:0000256" key="1">
    <source>
        <dbReference type="SAM" id="MobiDB-lite"/>
    </source>
</evidence>
<sequence>MLLAPEAMVSQAVREWRFVRSNVVKYKFRLSPSQAFLFVMGGFEIAGKRIMHSQHLKDEEALQAIQAVSDKEILSKGKSDVYAKAAAVTTTLWFFPDFVSRLVQQLPVSELEVATAASCTVSLVLWFLWWSKPHKVETPTKLNPRGLVLGGEPMDDGWLNQALYGQNYMAAAYDPYLPTSSSQWSRRKFPRTKFVHRGPIVFGLIHCVAWNAKFPSQQELAVWRTASLLAVILPIGIVVSTHRLHRYARDNARAQSRPGTRQIGSSEQQLDAQEGVSRATQAGLVCIYIVARLCHIGLIIAALRAQPDMTFVAAKGWF</sequence>